<organism evidence="2 3">
    <name type="scientific">Paucimonas lemoignei</name>
    <name type="common">Pseudomonas lemoignei</name>
    <dbReference type="NCBI Taxonomy" id="29443"/>
    <lineage>
        <taxon>Bacteria</taxon>
        <taxon>Pseudomonadati</taxon>
        <taxon>Pseudomonadota</taxon>
        <taxon>Betaproteobacteria</taxon>
        <taxon>Burkholderiales</taxon>
        <taxon>Burkholderiaceae</taxon>
        <taxon>Paucimonas</taxon>
    </lineage>
</organism>
<comment type="caution">
    <text evidence="2">The sequence shown here is derived from an EMBL/GenBank/DDBJ whole genome shotgun (WGS) entry which is preliminary data.</text>
</comment>
<evidence type="ECO:0000313" key="2">
    <source>
        <dbReference type="EMBL" id="TCS32769.1"/>
    </source>
</evidence>
<dbReference type="AlphaFoldDB" id="A0A4R3HP93"/>
<dbReference type="SUPFAM" id="SSF53474">
    <property type="entry name" value="alpha/beta-Hydrolases"/>
    <property type="match status" value="1"/>
</dbReference>
<name>A0A4R3HP93_PAULE</name>
<dbReference type="InterPro" id="IPR050266">
    <property type="entry name" value="AB_hydrolase_sf"/>
</dbReference>
<sequence length="278" mass="31642">MQPSSHYLRCHGREIHYVEWGDNAAPPLIMWHGLARTCRDFDDLALELRGSYRIIAPDTLGRGFSQWSPVPDEEYCLAFYAQIAQSLFDQLGIERARWVGTSMGGAIGTRAAATTLKGRISHLVLNDNGPMLALEALERIKAYAGNPPEFDTVTELEAYLRKVYLPYGWQSAAQWRRMAETSTRRLPNGKITTHYDPAMVRQFFVHPNDYRTWEFYDQLDMPTLVLRGENSDLLLQDTVDEMTRRGPRAQAAIIPDCGHAPCLNVPEQIEIVRRFLAS</sequence>
<dbReference type="Proteomes" id="UP000295382">
    <property type="component" value="Unassembled WGS sequence"/>
</dbReference>
<proteinExistence type="predicted"/>
<dbReference type="InterPro" id="IPR029058">
    <property type="entry name" value="AB_hydrolase_fold"/>
</dbReference>
<dbReference type="InterPro" id="IPR000073">
    <property type="entry name" value="AB_hydrolase_1"/>
</dbReference>
<dbReference type="PANTHER" id="PTHR43798">
    <property type="entry name" value="MONOACYLGLYCEROL LIPASE"/>
    <property type="match status" value="1"/>
</dbReference>
<accession>A0A4R3HP93</accession>
<gene>
    <name evidence="2" type="ORF">EDC30_12041</name>
</gene>
<dbReference type="Gene3D" id="3.40.50.1820">
    <property type="entry name" value="alpha/beta hydrolase"/>
    <property type="match status" value="1"/>
</dbReference>
<protein>
    <submittedName>
        <fullName evidence="2">Pimeloyl-ACP methyl ester carboxylesterase</fullName>
    </submittedName>
</protein>
<dbReference type="PANTHER" id="PTHR43798:SF33">
    <property type="entry name" value="HYDROLASE, PUTATIVE (AFU_ORTHOLOGUE AFUA_2G14860)-RELATED"/>
    <property type="match status" value="1"/>
</dbReference>
<dbReference type="GO" id="GO:0016020">
    <property type="term" value="C:membrane"/>
    <property type="evidence" value="ECO:0007669"/>
    <property type="project" value="TreeGrafter"/>
</dbReference>
<reference evidence="2 3" key="1">
    <citation type="submission" date="2019-03" db="EMBL/GenBank/DDBJ databases">
        <title>Genomic Encyclopedia of Type Strains, Phase IV (KMG-IV): sequencing the most valuable type-strain genomes for metagenomic binning, comparative biology and taxonomic classification.</title>
        <authorList>
            <person name="Goeker M."/>
        </authorList>
    </citation>
    <scope>NUCLEOTIDE SEQUENCE [LARGE SCALE GENOMIC DNA]</scope>
    <source>
        <strain evidence="2 3">DSM 7445</strain>
    </source>
</reference>
<dbReference type="Pfam" id="PF00561">
    <property type="entry name" value="Abhydrolase_1"/>
    <property type="match status" value="1"/>
</dbReference>
<keyword evidence="3" id="KW-1185">Reference proteome</keyword>
<dbReference type="PRINTS" id="PR00111">
    <property type="entry name" value="ABHYDROLASE"/>
</dbReference>
<evidence type="ECO:0000259" key="1">
    <source>
        <dbReference type="Pfam" id="PF00561"/>
    </source>
</evidence>
<feature type="domain" description="AB hydrolase-1" evidence="1">
    <location>
        <begin position="26"/>
        <end position="263"/>
    </location>
</feature>
<dbReference type="OrthoDB" id="8543939at2"/>
<dbReference type="RefSeq" id="WP_132260417.1">
    <property type="nucleotide sequence ID" value="NZ_SLZQ01000020.1"/>
</dbReference>
<dbReference type="EMBL" id="SLZQ01000020">
    <property type="protein sequence ID" value="TCS32769.1"/>
    <property type="molecule type" value="Genomic_DNA"/>
</dbReference>
<evidence type="ECO:0000313" key="3">
    <source>
        <dbReference type="Proteomes" id="UP000295382"/>
    </source>
</evidence>